<evidence type="ECO:0000256" key="4">
    <source>
        <dbReference type="PIRSR" id="PIRSR001112-1"/>
    </source>
</evidence>
<dbReference type="Pfam" id="PF06441">
    <property type="entry name" value="EHN"/>
    <property type="match status" value="1"/>
</dbReference>
<dbReference type="AlphaFoldDB" id="A0A9N9ZDW7"/>
<dbReference type="InterPro" id="IPR000639">
    <property type="entry name" value="Epox_hydrolase-like"/>
</dbReference>
<feature type="active site" description="Proton donor" evidence="4">
    <location>
        <position position="341"/>
    </location>
</feature>
<sequence>MRFQHALFTGALMPLLGEASSLNFDFPYNASTSVPYTISVDKQFIEETQLKAKLYRSSPDLKDDSNAEWIEGPPRETMVTLAKDWANSYDWFEVQDEINSNFSHYAVTIDGPSDWDHPVPLHFVHERSDDLDAIPLLLLHGWPSSHLEWSKVIKPLVSGNESSNVTFHIVAPDLPGFGFSPAPEYGGFSPSRMGIVFDKLMKTLGYEKYGVASTDLGWMVGMWMAHDVSESLVGHFTDFFLMQPNTTDLERYAQNQTTAEESAFISSITTWFGTRSSYATVHSQAPLAIGQAMSDTPVGFAGWILQLMHPISSGYAYTSQEIITDALMLWIQGVWGGLRSYKESFDSQPKAQAFPVTQVPTALTQWGGPSTTGIENFNFLPRDWAERWVNVVYLSRHDAGGHFPAVSEPDAWVQEVRHFFGGLITGAF</sequence>
<comment type="caution">
    <text evidence="7">The sequence shown here is derived from an EMBL/GenBank/DDBJ whole genome shotgun (WGS) entry which is preliminary data.</text>
</comment>
<feature type="active site" description="Proton acceptor" evidence="4">
    <location>
        <position position="402"/>
    </location>
</feature>
<feature type="active site" description="Nucleophile" evidence="4">
    <location>
        <position position="215"/>
    </location>
</feature>
<dbReference type="InterPro" id="IPR010497">
    <property type="entry name" value="Epoxide_hydro_N"/>
</dbReference>
<evidence type="ECO:0000313" key="7">
    <source>
        <dbReference type="EMBL" id="CAH0053701.1"/>
    </source>
</evidence>
<dbReference type="InterPro" id="IPR029058">
    <property type="entry name" value="AB_hydrolase_fold"/>
</dbReference>
<evidence type="ECO:0000256" key="1">
    <source>
        <dbReference type="ARBA" id="ARBA00010088"/>
    </source>
</evidence>
<feature type="chain" id="PRO_5040492210" description="Epoxide hydrolase N-terminal domain-containing protein" evidence="5">
    <location>
        <begin position="20"/>
        <end position="428"/>
    </location>
</feature>
<feature type="signal peptide" evidence="5">
    <location>
        <begin position="1"/>
        <end position="19"/>
    </location>
</feature>
<dbReference type="GO" id="GO:0004301">
    <property type="term" value="F:epoxide hydrolase activity"/>
    <property type="evidence" value="ECO:0007669"/>
    <property type="project" value="TreeGrafter"/>
</dbReference>
<dbReference type="EMBL" id="CABFOC020000045">
    <property type="protein sequence ID" value="CAH0053701.1"/>
    <property type="molecule type" value="Genomic_DNA"/>
</dbReference>
<keyword evidence="5" id="KW-0732">Signal</keyword>
<dbReference type="SUPFAM" id="SSF53474">
    <property type="entry name" value="alpha/beta-Hydrolases"/>
    <property type="match status" value="1"/>
</dbReference>
<evidence type="ECO:0000259" key="6">
    <source>
        <dbReference type="Pfam" id="PF06441"/>
    </source>
</evidence>
<dbReference type="InterPro" id="IPR016292">
    <property type="entry name" value="Epoxide_hydrolase"/>
</dbReference>
<dbReference type="PANTHER" id="PTHR21661">
    <property type="entry name" value="EPOXIDE HYDROLASE 1-RELATED"/>
    <property type="match status" value="1"/>
</dbReference>
<keyword evidence="2" id="KW-0058">Aromatic hydrocarbons catabolism</keyword>
<dbReference type="GO" id="GO:0097176">
    <property type="term" value="P:epoxide metabolic process"/>
    <property type="evidence" value="ECO:0007669"/>
    <property type="project" value="TreeGrafter"/>
</dbReference>
<name>A0A9N9ZDW7_9HYPO</name>
<dbReference type="Proteomes" id="UP000775872">
    <property type="component" value="Unassembled WGS sequence"/>
</dbReference>
<evidence type="ECO:0000256" key="3">
    <source>
        <dbReference type="ARBA" id="ARBA00022801"/>
    </source>
</evidence>
<proteinExistence type="inferred from homology"/>
<protein>
    <recommendedName>
        <fullName evidence="6">Epoxide hydrolase N-terminal domain-containing protein</fullName>
    </recommendedName>
</protein>
<evidence type="ECO:0000256" key="5">
    <source>
        <dbReference type="SAM" id="SignalP"/>
    </source>
</evidence>
<dbReference type="Gene3D" id="3.40.50.1820">
    <property type="entry name" value="alpha/beta hydrolase"/>
    <property type="match status" value="1"/>
</dbReference>
<keyword evidence="3" id="KW-0378">Hydrolase</keyword>
<gene>
    <name evidence="7" type="ORF">CSOL1703_00005577</name>
</gene>
<feature type="domain" description="Epoxide hydrolase N-terminal" evidence="6">
    <location>
        <begin position="35"/>
        <end position="149"/>
    </location>
</feature>
<accession>A0A9N9ZDW7</accession>
<evidence type="ECO:0000256" key="2">
    <source>
        <dbReference type="ARBA" id="ARBA00022797"/>
    </source>
</evidence>
<dbReference type="PANTHER" id="PTHR21661:SF35">
    <property type="entry name" value="EPOXIDE HYDROLASE"/>
    <property type="match status" value="1"/>
</dbReference>
<reference evidence="7" key="1">
    <citation type="submission" date="2021-10" db="EMBL/GenBank/DDBJ databases">
        <authorList>
            <person name="Piombo E."/>
        </authorList>
    </citation>
    <scope>NUCLEOTIDE SEQUENCE</scope>
</reference>
<organism evidence="7 8">
    <name type="scientific">Clonostachys solani</name>
    <dbReference type="NCBI Taxonomy" id="160281"/>
    <lineage>
        <taxon>Eukaryota</taxon>
        <taxon>Fungi</taxon>
        <taxon>Dikarya</taxon>
        <taxon>Ascomycota</taxon>
        <taxon>Pezizomycotina</taxon>
        <taxon>Sordariomycetes</taxon>
        <taxon>Hypocreomycetidae</taxon>
        <taxon>Hypocreales</taxon>
        <taxon>Bionectriaceae</taxon>
        <taxon>Clonostachys</taxon>
    </lineage>
</organism>
<keyword evidence="8" id="KW-1185">Reference proteome</keyword>
<dbReference type="PIRSF" id="PIRSF001112">
    <property type="entry name" value="Epoxide_hydrolase"/>
    <property type="match status" value="1"/>
</dbReference>
<evidence type="ECO:0000313" key="8">
    <source>
        <dbReference type="Proteomes" id="UP000775872"/>
    </source>
</evidence>
<dbReference type="OrthoDB" id="6431331at2759"/>
<dbReference type="PRINTS" id="PR00412">
    <property type="entry name" value="EPOXHYDRLASE"/>
</dbReference>
<comment type="similarity">
    <text evidence="1">Belongs to the peptidase S33 family.</text>
</comment>